<dbReference type="PANTHER" id="PTHR42905">
    <property type="entry name" value="PHOSPHOENOLPYRUVATE CARBOXYLASE"/>
    <property type="match status" value="1"/>
</dbReference>
<sequence>MPSFEEIKEILGFNIYYEEEKQYATSSSQLPSQRDGSRDAFSGIWSRKLRVRITGRDGFERLDVRIPAGFLDGITNIIPALGGVNIKELLAEAAGEEGGKLLLDFKDTMGDRIQVFLE</sequence>
<organism evidence="1 2">
    <name type="scientific">Punica granatum</name>
    <name type="common">Pomegranate</name>
    <dbReference type="NCBI Taxonomy" id="22663"/>
    <lineage>
        <taxon>Eukaryota</taxon>
        <taxon>Viridiplantae</taxon>
        <taxon>Streptophyta</taxon>
        <taxon>Embryophyta</taxon>
        <taxon>Tracheophyta</taxon>
        <taxon>Spermatophyta</taxon>
        <taxon>Magnoliopsida</taxon>
        <taxon>eudicotyledons</taxon>
        <taxon>Gunneridae</taxon>
        <taxon>Pentapetalae</taxon>
        <taxon>rosids</taxon>
        <taxon>malvids</taxon>
        <taxon>Myrtales</taxon>
        <taxon>Lythraceae</taxon>
        <taxon>Punica</taxon>
    </lineage>
</organism>
<evidence type="ECO:0000313" key="2">
    <source>
        <dbReference type="Proteomes" id="UP000233551"/>
    </source>
</evidence>
<reference evidence="1 2" key="1">
    <citation type="submission" date="2017-11" db="EMBL/GenBank/DDBJ databases">
        <title>De-novo sequencing of pomegranate (Punica granatum L.) genome.</title>
        <authorList>
            <person name="Akparov Z."/>
            <person name="Amiraslanov A."/>
            <person name="Hajiyeva S."/>
            <person name="Abbasov M."/>
            <person name="Kaur K."/>
            <person name="Hamwieh A."/>
            <person name="Solovyev V."/>
            <person name="Salamov A."/>
            <person name="Braich B."/>
            <person name="Kosarev P."/>
            <person name="Mahmoud A."/>
            <person name="Hajiyev E."/>
            <person name="Babayeva S."/>
            <person name="Izzatullayeva V."/>
            <person name="Mammadov A."/>
            <person name="Mammadov A."/>
            <person name="Sharifova S."/>
            <person name="Ojaghi J."/>
            <person name="Eynullazada K."/>
            <person name="Bayramov B."/>
            <person name="Abdulazimova A."/>
            <person name="Shahmuradov I."/>
        </authorList>
    </citation>
    <scope>NUCLEOTIDE SEQUENCE [LARGE SCALE GENOMIC DNA]</scope>
    <source>
        <strain evidence="2">cv. AG2017</strain>
        <tissue evidence="1">Leaf</tissue>
    </source>
</reference>
<dbReference type="AlphaFoldDB" id="A0A2I0K1A7"/>
<dbReference type="Proteomes" id="UP000233551">
    <property type="component" value="Unassembled WGS sequence"/>
</dbReference>
<dbReference type="EMBL" id="PGOL01000975">
    <property type="protein sequence ID" value="PKI62345.1"/>
    <property type="molecule type" value="Genomic_DNA"/>
</dbReference>
<name>A0A2I0K1A7_PUNGR</name>
<gene>
    <name evidence="1" type="ORF">CRG98_017271</name>
</gene>
<dbReference type="PANTHER" id="PTHR42905:SF2">
    <property type="entry name" value="PHOSPHOENOLPYRUVATE CARBOXYLASE FAMILY PROTEIN"/>
    <property type="match status" value="1"/>
</dbReference>
<dbReference type="STRING" id="22663.A0A2I0K1A7"/>
<accession>A0A2I0K1A7</accession>
<protein>
    <submittedName>
        <fullName evidence="1">Uncharacterized protein</fullName>
    </submittedName>
</protein>
<proteinExistence type="predicted"/>
<comment type="caution">
    <text evidence="1">The sequence shown here is derived from an EMBL/GenBank/DDBJ whole genome shotgun (WGS) entry which is preliminary data.</text>
</comment>
<evidence type="ECO:0000313" key="1">
    <source>
        <dbReference type="EMBL" id="PKI62345.1"/>
    </source>
</evidence>
<keyword evidence="2" id="KW-1185">Reference proteome</keyword>